<reference evidence="2" key="1">
    <citation type="journal article" date="2023" name="Nat. Plants">
        <title>Single-cell RNA sequencing provides a high-resolution roadmap for understanding the multicellular compartmentation of specialized metabolism.</title>
        <authorList>
            <person name="Sun S."/>
            <person name="Shen X."/>
            <person name="Li Y."/>
            <person name="Li Y."/>
            <person name="Wang S."/>
            <person name="Li R."/>
            <person name="Zhang H."/>
            <person name="Shen G."/>
            <person name="Guo B."/>
            <person name="Wei J."/>
            <person name="Xu J."/>
            <person name="St-Pierre B."/>
            <person name="Chen S."/>
            <person name="Sun C."/>
        </authorList>
    </citation>
    <scope>NUCLEOTIDE SEQUENCE [LARGE SCALE GENOMIC DNA]</scope>
</reference>
<proteinExistence type="predicted"/>
<name>A0ACC0BGJ5_CATRO</name>
<evidence type="ECO:0000313" key="2">
    <source>
        <dbReference type="Proteomes" id="UP001060085"/>
    </source>
</evidence>
<dbReference type="EMBL" id="CM044703">
    <property type="protein sequence ID" value="KAI5671766.1"/>
    <property type="molecule type" value="Genomic_DNA"/>
</dbReference>
<evidence type="ECO:0000313" key="1">
    <source>
        <dbReference type="EMBL" id="KAI5671766.1"/>
    </source>
</evidence>
<protein>
    <submittedName>
        <fullName evidence="1">Uncharacterized protein</fullName>
    </submittedName>
</protein>
<accession>A0ACC0BGJ5</accession>
<gene>
    <name evidence="1" type="ORF">M9H77_12130</name>
</gene>
<comment type="caution">
    <text evidence="1">The sequence shown here is derived from an EMBL/GenBank/DDBJ whole genome shotgun (WGS) entry which is preliminary data.</text>
</comment>
<dbReference type="Proteomes" id="UP001060085">
    <property type="component" value="Linkage Group LG03"/>
</dbReference>
<sequence>MKLVLRRNSSQSREQSSHNSIAIMLFGCQAEDDEECGAYCFQRLHCFRAHEIVFQTEPLYVLSYSTDDGPRQSCYGCSIDCSSSGDLRDANSIFLYSSPLLVPRTPILLIVPHPLVMLVVPRVFDTCI</sequence>
<keyword evidence="2" id="KW-1185">Reference proteome</keyword>
<organism evidence="1 2">
    <name type="scientific">Catharanthus roseus</name>
    <name type="common">Madagascar periwinkle</name>
    <name type="synonym">Vinca rosea</name>
    <dbReference type="NCBI Taxonomy" id="4058"/>
    <lineage>
        <taxon>Eukaryota</taxon>
        <taxon>Viridiplantae</taxon>
        <taxon>Streptophyta</taxon>
        <taxon>Embryophyta</taxon>
        <taxon>Tracheophyta</taxon>
        <taxon>Spermatophyta</taxon>
        <taxon>Magnoliopsida</taxon>
        <taxon>eudicotyledons</taxon>
        <taxon>Gunneridae</taxon>
        <taxon>Pentapetalae</taxon>
        <taxon>asterids</taxon>
        <taxon>lamiids</taxon>
        <taxon>Gentianales</taxon>
        <taxon>Apocynaceae</taxon>
        <taxon>Rauvolfioideae</taxon>
        <taxon>Vinceae</taxon>
        <taxon>Catharanthinae</taxon>
        <taxon>Catharanthus</taxon>
    </lineage>
</organism>